<dbReference type="Proteomes" id="UP000032611">
    <property type="component" value="Chromosome"/>
</dbReference>
<dbReference type="PATRIC" id="fig|1486262.3.peg.38"/>
<organism evidence="2 3">
    <name type="scientific">Martelella endophytica</name>
    <dbReference type="NCBI Taxonomy" id="1486262"/>
    <lineage>
        <taxon>Bacteria</taxon>
        <taxon>Pseudomonadati</taxon>
        <taxon>Pseudomonadota</taxon>
        <taxon>Alphaproteobacteria</taxon>
        <taxon>Hyphomicrobiales</taxon>
        <taxon>Aurantimonadaceae</taxon>
        <taxon>Martelella</taxon>
    </lineage>
</organism>
<dbReference type="InterPro" id="IPR011250">
    <property type="entry name" value="OMP/PagP_B-barrel"/>
</dbReference>
<proteinExistence type="predicted"/>
<accession>A0A0D5LL13</accession>
<dbReference type="SUPFAM" id="SSF56925">
    <property type="entry name" value="OMPA-like"/>
    <property type="match status" value="1"/>
</dbReference>
<dbReference type="EMBL" id="CP010803">
    <property type="protein sequence ID" value="AJY44452.1"/>
    <property type="molecule type" value="Genomic_DNA"/>
</dbReference>
<reference evidence="2 3" key="1">
    <citation type="journal article" date="2015" name="Genome Announc.">
        <title>Complete genome sequence of Martelella endophytica YC6887, which has antifungal activity associated with a halophyte.</title>
        <authorList>
            <person name="Khan A."/>
            <person name="Khan H."/>
            <person name="Chung E.J."/>
            <person name="Hossain M.T."/>
            <person name="Chung Y.R."/>
        </authorList>
    </citation>
    <scope>NUCLEOTIDE SEQUENCE [LARGE SCALE GENOMIC DNA]</scope>
    <source>
        <strain evidence="2">YC6887</strain>
    </source>
</reference>
<gene>
    <name evidence="2" type="ORF">TM49_00170</name>
</gene>
<sequence length="210" mass="22810">MKANFAKRGGFLSLVCAAAVMTASAASAQEASIKPTLGTLGFGLEGGYKFNESFGVTGSINGFGFHPSGTYQGTTYDGNAKLFGLGATFDYYVNGSNFRLSAGARWADPSADLTFTKYDPSLGTNRSVLVKLSPEYEFQPYLGVGYGAKVNEKVSIDFALGAYYMGTPQLDEYWDGPVYQSLQNNIDNFRDKISDYKFYPVAQIGVSYRF</sequence>
<evidence type="ECO:0008006" key="4">
    <source>
        <dbReference type="Google" id="ProtNLM"/>
    </source>
</evidence>
<dbReference type="HOGENOM" id="CLU_055789_2_1_5"/>
<protein>
    <recommendedName>
        <fullName evidence="4">Outer membrane protein beta-barrel domain-containing protein</fullName>
    </recommendedName>
</protein>
<feature type="chain" id="PRO_5002295039" description="Outer membrane protein beta-barrel domain-containing protein" evidence="1">
    <location>
        <begin position="29"/>
        <end position="210"/>
    </location>
</feature>
<evidence type="ECO:0000313" key="3">
    <source>
        <dbReference type="Proteomes" id="UP000032611"/>
    </source>
</evidence>
<dbReference type="OrthoDB" id="7256004at2"/>
<dbReference type="AlphaFoldDB" id="A0A0D5LL13"/>
<dbReference type="KEGG" id="mey:TM49_00170"/>
<evidence type="ECO:0000256" key="1">
    <source>
        <dbReference type="SAM" id="SignalP"/>
    </source>
</evidence>
<keyword evidence="3" id="KW-1185">Reference proteome</keyword>
<evidence type="ECO:0000313" key="2">
    <source>
        <dbReference type="EMBL" id="AJY44452.1"/>
    </source>
</evidence>
<keyword evidence="1" id="KW-0732">Signal</keyword>
<feature type="signal peptide" evidence="1">
    <location>
        <begin position="1"/>
        <end position="28"/>
    </location>
</feature>
<dbReference type="RefSeq" id="WP_045679019.1">
    <property type="nucleotide sequence ID" value="NZ_CP010803.1"/>
</dbReference>
<name>A0A0D5LL13_MAREN</name>
<dbReference type="Gene3D" id="2.40.160.170">
    <property type="match status" value="1"/>
</dbReference>